<keyword evidence="3" id="KW-0067">ATP-binding</keyword>
<dbReference type="PANTHER" id="PTHR43392:SF2">
    <property type="entry name" value="AAA-TYPE ATPASE FAMILY PROTEIN _ ANKYRIN REPEAT FAMILY PROTEIN"/>
    <property type="match status" value="1"/>
</dbReference>
<dbReference type="Gene3D" id="3.40.50.300">
    <property type="entry name" value="P-loop containing nucleotide triphosphate hydrolases"/>
    <property type="match status" value="2"/>
</dbReference>
<dbReference type="SMART" id="SM00382">
    <property type="entry name" value="AAA"/>
    <property type="match status" value="2"/>
</dbReference>
<sequence>MNQQKKAKINVQNWEEELKSNGVIHNEDALLTEIKSLDEKEEAKQISVLLTIAALSRARHTDQMSSLVTGWMKKALSLDPKNLRAAQFLAQSEWAFKQDLLNKLRFPPLRETDNRAAKKKSAEQTIETARSFLQQAEDDLDDLQMSSKSSMEYKKGELLHFYNQLIPVLTQAIGETELLLKAAEDYDRSISGVFYTSTYYEEMKTHIERLNDLKQEWNEVFTSFLNRPEEGYNPLDELQQMVGMESVKNRVHHFYQFLKYQTERKALGFQIKDELSLNMIFTGNPGTGKTTVARFLAEIYHHLGVLPRQEVVETNRSQLVGAYVGQTEENVRGFVEKALGGVLFIDEAYTLKRNSQSKDDYGQTVIDTLVSLMTSEEYGGEFAVVLAGYPEEMRQFLDANPGLRSRFPHSNHIALPDYSEPELIAIAEKIAMENDYVITEPAKIELKKRIENERVDETFGNARTVKDLVLGAIFKKGAYLQDDQDILSYTLLEKEDFAVEEDLIKDEPEVQLNQMVGLEAVKEEVKTLVSFVKVQQMRREQGIPPIPIQLHSVFSGNPGTGKTTVAKIFASLLRECGLLKRGHLIVASRADFVAGYIGQTAIKTKKMIRQALGGVLFIDEAYSLFSEATSDYGKEVIDTLVDEMTKQNENLVVILAGYPNEMEQLLRSNPGLKSRFKKFFHFEDYSSDQLIEILENYIANYQFKLDDSAKGYLQNTLKHEATNGNGRYAKNLADHVIQVQARRLLNENLLDVENMSLLKKEDFIAAMKIESEGE</sequence>
<protein>
    <submittedName>
        <fullName evidence="6">SpoVK/Ycf46/Vps4 family AAA+-type ATPase</fullName>
    </submittedName>
</protein>
<evidence type="ECO:0000259" key="5">
    <source>
        <dbReference type="SMART" id="SM00382"/>
    </source>
</evidence>
<dbReference type="InterPro" id="IPR041627">
    <property type="entry name" value="AAA_lid_6"/>
</dbReference>
<dbReference type="Gene3D" id="1.10.8.60">
    <property type="match status" value="2"/>
</dbReference>
<dbReference type="EMBL" id="JAUSUB010000001">
    <property type="protein sequence ID" value="MDQ0268616.1"/>
    <property type="molecule type" value="Genomic_DNA"/>
</dbReference>
<dbReference type="PRINTS" id="PR00819">
    <property type="entry name" value="CBXCFQXSUPER"/>
</dbReference>
<dbReference type="InterPro" id="IPR050773">
    <property type="entry name" value="CbxX/CfxQ_RuBisCO_ESX"/>
</dbReference>
<dbReference type="SUPFAM" id="SSF52540">
    <property type="entry name" value="P-loop containing nucleoside triphosphate hydrolases"/>
    <property type="match status" value="2"/>
</dbReference>
<organism evidence="6 7">
    <name type="scientific">Cytobacillus purgationiresistens</name>
    <dbReference type="NCBI Taxonomy" id="863449"/>
    <lineage>
        <taxon>Bacteria</taxon>
        <taxon>Bacillati</taxon>
        <taxon>Bacillota</taxon>
        <taxon>Bacilli</taxon>
        <taxon>Bacillales</taxon>
        <taxon>Bacillaceae</taxon>
        <taxon>Cytobacillus</taxon>
    </lineage>
</organism>
<comment type="similarity">
    <text evidence="1">Belongs to the CbxX/CfxQ family.</text>
</comment>
<dbReference type="InterPro" id="IPR003593">
    <property type="entry name" value="AAA+_ATPase"/>
</dbReference>
<comment type="caution">
    <text evidence="6">The sequence shown here is derived from an EMBL/GenBank/DDBJ whole genome shotgun (WGS) entry which is preliminary data.</text>
</comment>
<gene>
    <name evidence="6" type="ORF">J2S17_000485</name>
</gene>
<proteinExistence type="inferred from homology"/>
<dbReference type="RefSeq" id="WP_307471496.1">
    <property type="nucleotide sequence ID" value="NZ_JAUSUB010000001.1"/>
</dbReference>
<dbReference type="InterPro" id="IPR027417">
    <property type="entry name" value="P-loop_NTPase"/>
</dbReference>
<dbReference type="CDD" id="cd00009">
    <property type="entry name" value="AAA"/>
    <property type="match status" value="1"/>
</dbReference>
<keyword evidence="7" id="KW-1185">Reference proteome</keyword>
<reference evidence="6 7" key="1">
    <citation type="submission" date="2023-07" db="EMBL/GenBank/DDBJ databases">
        <title>Genomic Encyclopedia of Type Strains, Phase IV (KMG-IV): sequencing the most valuable type-strain genomes for metagenomic binning, comparative biology and taxonomic classification.</title>
        <authorList>
            <person name="Goeker M."/>
        </authorList>
    </citation>
    <scope>NUCLEOTIDE SEQUENCE [LARGE SCALE GENOMIC DNA]</scope>
    <source>
        <strain evidence="6 7">DSM 23494</strain>
    </source>
</reference>
<evidence type="ECO:0000313" key="7">
    <source>
        <dbReference type="Proteomes" id="UP001238088"/>
    </source>
</evidence>
<feature type="coiled-coil region" evidence="4">
    <location>
        <begin position="119"/>
        <end position="146"/>
    </location>
</feature>
<dbReference type="InterPro" id="IPR003959">
    <property type="entry name" value="ATPase_AAA_core"/>
</dbReference>
<accession>A0ABU0ABI8</accession>
<feature type="domain" description="AAA+ ATPase" evidence="5">
    <location>
        <begin position="275"/>
        <end position="417"/>
    </location>
</feature>
<dbReference type="InterPro" id="IPR000641">
    <property type="entry name" value="CbxX/CfxQ"/>
</dbReference>
<name>A0ABU0ABI8_9BACI</name>
<evidence type="ECO:0000256" key="1">
    <source>
        <dbReference type="ARBA" id="ARBA00010378"/>
    </source>
</evidence>
<dbReference type="PANTHER" id="PTHR43392">
    <property type="entry name" value="AAA-TYPE ATPASE FAMILY PROTEIN / ANKYRIN REPEAT FAMILY PROTEIN"/>
    <property type="match status" value="1"/>
</dbReference>
<keyword evidence="4" id="KW-0175">Coiled coil</keyword>
<dbReference type="Pfam" id="PF17866">
    <property type="entry name" value="AAA_lid_6"/>
    <property type="match status" value="2"/>
</dbReference>
<evidence type="ECO:0000256" key="2">
    <source>
        <dbReference type="ARBA" id="ARBA00022741"/>
    </source>
</evidence>
<evidence type="ECO:0000256" key="4">
    <source>
        <dbReference type="SAM" id="Coils"/>
    </source>
</evidence>
<dbReference type="Proteomes" id="UP001238088">
    <property type="component" value="Unassembled WGS sequence"/>
</dbReference>
<feature type="domain" description="AAA+ ATPase" evidence="5">
    <location>
        <begin position="548"/>
        <end position="686"/>
    </location>
</feature>
<keyword evidence="2" id="KW-0547">Nucleotide-binding</keyword>
<evidence type="ECO:0000313" key="6">
    <source>
        <dbReference type="EMBL" id="MDQ0268616.1"/>
    </source>
</evidence>
<dbReference type="Pfam" id="PF00004">
    <property type="entry name" value="AAA"/>
    <property type="match status" value="2"/>
</dbReference>
<evidence type="ECO:0000256" key="3">
    <source>
        <dbReference type="ARBA" id="ARBA00022840"/>
    </source>
</evidence>